<keyword evidence="2" id="KW-1185">Reference proteome</keyword>
<organism evidence="1 2">
    <name type="scientific">Acrocarpospora pleiomorpha</name>
    <dbReference type="NCBI Taxonomy" id="90975"/>
    <lineage>
        <taxon>Bacteria</taxon>
        <taxon>Bacillati</taxon>
        <taxon>Actinomycetota</taxon>
        <taxon>Actinomycetes</taxon>
        <taxon>Streptosporangiales</taxon>
        <taxon>Streptosporangiaceae</taxon>
        <taxon>Acrocarpospora</taxon>
    </lineage>
</organism>
<evidence type="ECO:0000313" key="2">
    <source>
        <dbReference type="Proteomes" id="UP000377595"/>
    </source>
</evidence>
<comment type="caution">
    <text evidence="1">The sequence shown here is derived from an EMBL/GenBank/DDBJ whole genome shotgun (WGS) entry which is preliminary data.</text>
</comment>
<proteinExistence type="predicted"/>
<dbReference type="RefSeq" id="WP_174889837.1">
    <property type="nucleotide sequence ID" value="NZ_BAAAHM010000021.1"/>
</dbReference>
<dbReference type="EMBL" id="BLAF01000016">
    <property type="protein sequence ID" value="GES20418.1"/>
    <property type="molecule type" value="Genomic_DNA"/>
</dbReference>
<gene>
    <name evidence="1" type="ORF">Aple_033140</name>
</gene>
<name>A0A5M3XQ56_9ACTN</name>
<evidence type="ECO:0000313" key="1">
    <source>
        <dbReference type="EMBL" id="GES20418.1"/>
    </source>
</evidence>
<dbReference type="Proteomes" id="UP000377595">
    <property type="component" value="Unassembled WGS sequence"/>
</dbReference>
<accession>A0A5M3XQ56</accession>
<dbReference type="AlphaFoldDB" id="A0A5M3XQ56"/>
<protein>
    <submittedName>
        <fullName evidence="1">Uncharacterized protein</fullName>
    </submittedName>
</protein>
<reference evidence="1 2" key="1">
    <citation type="submission" date="2019-10" db="EMBL/GenBank/DDBJ databases">
        <title>Whole genome shotgun sequence of Acrocarpospora pleiomorpha NBRC 16267.</title>
        <authorList>
            <person name="Ichikawa N."/>
            <person name="Kimura A."/>
            <person name="Kitahashi Y."/>
            <person name="Komaki H."/>
            <person name="Oguchi A."/>
        </authorList>
    </citation>
    <scope>NUCLEOTIDE SEQUENCE [LARGE SCALE GENOMIC DNA]</scope>
    <source>
        <strain evidence="1 2">NBRC 16267</strain>
    </source>
</reference>
<sequence length="181" mass="19328">MTWAFSRAEKAARYLAETEVVIWTPGRSRGRPLSFPPLPDFAAVLDDPDELNSALGVAVEALAPRANVDGPSAKARKGKAVLRQALEHFAPQSPVEPLPPPARAAASWEDDHHTTRLDLARAQPGIPPTVREALVRLAICEVAEAGALHMVTTIDIPELHTLGFRPTPNGELTLATSCAGP</sequence>